<reference evidence="3 4" key="1">
    <citation type="submission" date="2019-02" db="EMBL/GenBank/DDBJ databases">
        <title>Marinobacter halodurans sp. nov., a marine bacterium isolated from sea tidal flat.</title>
        <authorList>
            <person name="Yoo Y."/>
            <person name="Lee D.W."/>
            <person name="Kim B.S."/>
            <person name="Kim J.-J."/>
        </authorList>
    </citation>
    <scope>NUCLEOTIDE SEQUENCE [LARGE SCALE GENOMIC DNA]</scope>
    <source>
        <strain evidence="3 4">YJ-S3-2</strain>
    </source>
</reference>
<keyword evidence="1" id="KW-0175">Coiled coil</keyword>
<evidence type="ECO:0000313" key="3">
    <source>
        <dbReference type="EMBL" id="TBW57480.1"/>
    </source>
</evidence>
<organism evidence="3 4">
    <name type="scientific">Marinobacter halodurans</name>
    <dbReference type="NCBI Taxonomy" id="2528979"/>
    <lineage>
        <taxon>Bacteria</taxon>
        <taxon>Pseudomonadati</taxon>
        <taxon>Pseudomonadota</taxon>
        <taxon>Gammaproteobacteria</taxon>
        <taxon>Pseudomonadales</taxon>
        <taxon>Marinobacteraceae</taxon>
        <taxon>Marinobacter</taxon>
    </lineage>
</organism>
<evidence type="ECO:0000313" key="4">
    <source>
        <dbReference type="Proteomes" id="UP000313645"/>
    </source>
</evidence>
<dbReference type="Proteomes" id="UP000313645">
    <property type="component" value="Unassembled WGS sequence"/>
</dbReference>
<evidence type="ECO:0000256" key="2">
    <source>
        <dbReference type="SAM" id="MobiDB-lite"/>
    </source>
</evidence>
<gene>
    <name evidence="3" type="ORF">EZI54_07415</name>
</gene>
<feature type="compositionally biased region" description="Basic and acidic residues" evidence="2">
    <location>
        <begin position="10"/>
        <end position="20"/>
    </location>
</feature>
<dbReference type="RefSeq" id="WP_131480579.1">
    <property type="nucleotide sequence ID" value="NZ_SJDL01000008.1"/>
</dbReference>
<comment type="caution">
    <text evidence="3">The sequence shown here is derived from an EMBL/GenBank/DDBJ whole genome shotgun (WGS) entry which is preliminary data.</text>
</comment>
<accession>A0ABY1ZPG1</accession>
<feature type="region of interest" description="Disordered" evidence="2">
    <location>
        <begin position="1"/>
        <end position="23"/>
    </location>
</feature>
<keyword evidence="4" id="KW-1185">Reference proteome</keyword>
<proteinExistence type="predicted"/>
<feature type="coiled-coil region" evidence="1">
    <location>
        <begin position="277"/>
        <end position="304"/>
    </location>
</feature>
<evidence type="ECO:0000256" key="1">
    <source>
        <dbReference type="SAM" id="Coils"/>
    </source>
</evidence>
<sequence>MLVTAPDANAQRDRSQRQDGTRFFAQAQPHPALTMLTLPRFERGSDFISATSDLFRYFRPDRASLANTLMVSHALGATSTQNVNNIIEDGLKEIVVWQRTCRDLSTWGQRVSLAEFSVDWTTTIPLRAIASHAIELAEVGYTDRSTTHIAVCDLYAVEKQASTVPPRRILKHVETTAESLCKHLTGPGADDPAVNQLDVNFRSLLGIDSSWPGSFIRDDPVASSRSAFGYVQPNDMTAYCMTPITGKLTTAQREAFLQALELINLYLRPCSTPVDLLEFAAFSFDEIEAEIEQLHEELDVTDLEAANFDKLEEAIEKSGDYMMCCDAETALFYQSLYDDMRVAKDYWSVPEVATLNGNNAISRFCRKVGGLKKLGAEGEDQAKILEWLAETAEVLAPYNGSDNTILDVTDMPNQLAETLVLLPSDEEETEIMAPIRDNLDGFSEMVMSDPDERRLELDWNLPLAELLALRLRFLEGAQLIAKL</sequence>
<dbReference type="EMBL" id="SJDL01000008">
    <property type="protein sequence ID" value="TBW57480.1"/>
    <property type="molecule type" value="Genomic_DNA"/>
</dbReference>
<name>A0ABY1ZPG1_9GAMM</name>
<protein>
    <submittedName>
        <fullName evidence="3">Uncharacterized protein</fullName>
    </submittedName>
</protein>